<dbReference type="AlphaFoldDB" id="A0AAE1ZK00"/>
<dbReference type="GO" id="GO:0000785">
    <property type="term" value="C:chromatin"/>
    <property type="evidence" value="ECO:0007669"/>
    <property type="project" value="TreeGrafter"/>
</dbReference>
<keyword evidence="6" id="KW-0508">mRNA splicing</keyword>
<dbReference type="InterPro" id="IPR041105">
    <property type="entry name" value="TDP-43_N"/>
</dbReference>
<evidence type="ECO:0000313" key="11">
    <source>
        <dbReference type="Proteomes" id="UP001292079"/>
    </source>
</evidence>
<keyword evidence="7" id="KW-0539">Nucleus</keyword>
<keyword evidence="8" id="KW-0694">RNA-binding</keyword>
<proteinExistence type="predicted"/>
<keyword evidence="5" id="KW-0804">Transcription</keyword>
<dbReference type="Pfam" id="PF18694">
    <property type="entry name" value="TDP-43_N"/>
    <property type="match status" value="1"/>
</dbReference>
<dbReference type="InterPro" id="IPR035979">
    <property type="entry name" value="RBD_domain_sf"/>
</dbReference>
<keyword evidence="2" id="KW-0507">mRNA processing</keyword>
<dbReference type="Pfam" id="PF00076">
    <property type="entry name" value="RRM_1"/>
    <property type="match status" value="2"/>
</dbReference>
<dbReference type="GO" id="GO:0008380">
    <property type="term" value="P:RNA splicing"/>
    <property type="evidence" value="ECO:0007669"/>
    <property type="project" value="UniProtKB-KW"/>
</dbReference>
<evidence type="ECO:0000259" key="9">
    <source>
        <dbReference type="PROSITE" id="PS50102"/>
    </source>
</evidence>
<dbReference type="CDD" id="cd12321">
    <property type="entry name" value="RRM1_TDP43"/>
    <property type="match status" value="1"/>
</dbReference>
<evidence type="ECO:0000256" key="7">
    <source>
        <dbReference type="ARBA" id="ARBA00023242"/>
    </source>
</evidence>
<dbReference type="CDD" id="cd19609">
    <property type="entry name" value="NTD_TDP-43"/>
    <property type="match status" value="1"/>
</dbReference>
<dbReference type="GO" id="GO:0006397">
    <property type="term" value="P:mRNA processing"/>
    <property type="evidence" value="ECO:0007669"/>
    <property type="project" value="UniProtKB-KW"/>
</dbReference>
<dbReference type="Gene3D" id="3.30.70.330">
    <property type="match status" value="2"/>
</dbReference>
<reference evidence="10" key="2">
    <citation type="journal article" date="2023" name="Infect Dis Poverty">
        <title>Chromosome-scale genome of the human blood fluke Schistosoma mekongi and its implications for public health.</title>
        <authorList>
            <person name="Zhou M."/>
            <person name="Xu L."/>
            <person name="Xu D."/>
            <person name="Chen W."/>
            <person name="Khan J."/>
            <person name="Hu Y."/>
            <person name="Huang H."/>
            <person name="Wei H."/>
            <person name="Zhang Y."/>
            <person name="Chusongsang P."/>
            <person name="Tanasarnprasert K."/>
            <person name="Hu X."/>
            <person name="Limpanont Y."/>
            <person name="Lv Z."/>
        </authorList>
    </citation>
    <scope>NUCLEOTIDE SEQUENCE</scope>
    <source>
        <strain evidence="10">LV_2022a</strain>
    </source>
</reference>
<evidence type="ECO:0000256" key="3">
    <source>
        <dbReference type="ARBA" id="ARBA00022737"/>
    </source>
</evidence>
<dbReference type="InterPro" id="IPR012677">
    <property type="entry name" value="Nucleotide-bd_a/b_plait_sf"/>
</dbReference>
<dbReference type="GO" id="GO:0003723">
    <property type="term" value="F:RNA binding"/>
    <property type="evidence" value="ECO:0007669"/>
    <property type="project" value="UniProtKB-UniRule"/>
</dbReference>
<dbReference type="GO" id="GO:0010468">
    <property type="term" value="P:regulation of gene expression"/>
    <property type="evidence" value="ECO:0007669"/>
    <property type="project" value="TreeGrafter"/>
</dbReference>
<evidence type="ECO:0000256" key="5">
    <source>
        <dbReference type="ARBA" id="ARBA00023163"/>
    </source>
</evidence>
<accession>A0AAE1ZK00</accession>
<keyword evidence="3" id="KW-0677">Repeat</keyword>
<evidence type="ECO:0000256" key="8">
    <source>
        <dbReference type="PROSITE-ProRule" id="PRU00176"/>
    </source>
</evidence>
<protein>
    <recommendedName>
        <fullName evidence="9">RRM domain-containing protein</fullName>
    </recommendedName>
</protein>
<name>A0AAE1ZK00_SCHME</name>
<dbReference type="SUPFAM" id="SSF54928">
    <property type="entry name" value="RNA-binding domain, RBD"/>
    <property type="match status" value="2"/>
</dbReference>
<dbReference type="SMART" id="SM00360">
    <property type="entry name" value="RRM"/>
    <property type="match status" value="2"/>
</dbReference>
<evidence type="ECO:0000256" key="4">
    <source>
        <dbReference type="ARBA" id="ARBA00023015"/>
    </source>
</evidence>
<gene>
    <name evidence="10" type="ORF">MN116_002402</name>
</gene>
<comment type="subcellular location">
    <subcellularLocation>
        <location evidence="1">Nucleus</location>
    </subcellularLocation>
</comment>
<dbReference type="PANTHER" id="PTHR48033:SF9">
    <property type="entry name" value="TAR DNA-BINDING PROTEIN 43"/>
    <property type="match status" value="1"/>
</dbReference>
<keyword evidence="4" id="KW-0805">Transcription regulation</keyword>
<reference evidence="10" key="1">
    <citation type="submission" date="2022-04" db="EMBL/GenBank/DDBJ databases">
        <authorList>
            <person name="Xu L."/>
            <person name="Lv Z."/>
        </authorList>
    </citation>
    <scope>NUCLEOTIDE SEQUENCE</scope>
    <source>
        <strain evidence="10">LV_2022a</strain>
    </source>
</reference>
<feature type="domain" description="RRM" evidence="9">
    <location>
        <begin position="108"/>
        <end position="186"/>
    </location>
</feature>
<dbReference type="PANTHER" id="PTHR48033">
    <property type="entry name" value="RNA-BINDING (RRM/RBD/RNP MOTIFS) FAMILY PROTEIN"/>
    <property type="match status" value="1"/>
</dbReference>
<feature type="domain" description="RRM" evidence="9">
    <location>
        <begin position="195"/>
        <end position="266"/>
    </location>
</feature>
<evidence type="ECO:0000313" key="10">
    <source>
        <dbReference type="EMBL" id="KAK4475337.1"/>
    </source>
</evidence>
<dbReference type="GO" id="GO:0005654">
    <property type="term" value="C:nucleoplasm"/>
    <property type="evidence" value="ECO:0007669"/>
    <property type="project" value="TreeGrafter"/>
</dbReference>
<organism evidence="10 11">
    <name type="scientific">Schistosoma mekongi</name>
    <name type="common">Parasitic worm</name>
    <dbReference type="NCBI Taxonomy" id="38744"/>
    <lineage>
        <taxon>Eukaryota</taxon>
        <taxon>Metazoa</taxon>
        <taxon>Spiralia</taxon>
        <taxon>Lophotrochozoa</taxon>
        <taxon>Platyhelminthes</taxon>
        <taxon>Trematoda</taxon>
        <taxon>Digenea</taxon>
        <taxon>Strigeidida</taxon>
        <taxon>Schistosomatoidea</taxon>
        <taxon>Schistosomatidae</taxon>
        <taxon>Schistosoma</taxon>
    </lineage>
</organism>
<dbReference type="InterPro" id="IPR000504">
    <property type="entry name" value="RRM_dom"/>
</dbReference>
<comment type="caution">
    <text evidence="10">The sequence shown here is derived from an EMBL/GenBank/DDBJ whole genome shotgun (WGS) entry which is preliminary data.</text>
</comment>
<dbReference type="EMBL" id="JALJAT010000001">
    <property type="protein sequence ID" value="KAK4475337.1"/>
    <property type="molecule type" value="Genomic_DNA"/>
</dbReference>
<sequence length="507" mass="56423">MQLSKYVKICETEDDQPIEVPLEDDDTLLLSTLTAQFPDCTGLKYRSGDSGCFRGVRLLDDRLFPPTDGHWYKNTFCCVFPKCSKRKADEDSWDSKMKQKRFDKKTCTDLIVLNLPWRADEDTLRDYFSQYGDLVMIQIKRDPVTQQSKGYGFIRFADYAAQVMCLAERHTIENRQCDVRIPISKMEGDRQDVARKVHVGGLTEDISPETLRQHFSQYGRVSDVFIPKPFRSFAFITFDDPEVASSLLGKDQEIQGVRISIGSAVPKLPHASRQNINNNQRVPITSMQAALQSTMMGNQPWGAWSPAYGGMIHNNRYRGDQYSSSKGGNRNGSIGGMNPAAAAAAAVLAAEYTRVHHNRNTNTPVNGQSEYNGVSVDSSNSAALATMNILSNPNVVAAIVSAATGAGNASMLGNSGVSLFADHSNTLPSQQPRYTLANIGLCDSHASIFHFNILLRRFHIFLFQSELCNVYELYSSLSHIVMTNVSIRLLEPNLIKPSSKRGFCCLR</sequence>
<dbReference type="Proteomes" id="UP001292079">
    <property type="component" value="Unassembled WGS sequence"/>
</dbReference>
<evidence type="ECO:0000256" key="2">
    <source>
        <dbReference type="ARBA" id="ARBA00022664"/>
    </source>
</evidence>
<keyword evidence="11" id="KW-1185">Reference proteome</keyword>
<evidence type="ECO:0000256" key="6">
    <source>
        <dbReference type="ARBA" id="ARBA00023187"/>
    </source>
</evidence>
<dbReference type="CDD" id="cd12322">
    <property type="entry name" value="RRM2_TDP43"/>
    <property type="match status" value="1"/>
</dbReference>
<evidence type="ECO:0000256" key="1">
    <source>
        <dbReference type="ARBA" id="ARBA00004123"/>
    </source>
</evidence>
<dbReference type="PROSITE" id="PS50102">
    <property type="entry name" value="RRM"/>
    <property type="match status" value="2"/>
</dbReference>